<accession>A0ABQ1VUL9</accession>
<dbReference type="EMBL" id="BMIW01000013">
    <property type="protein sequence ID" value="GGF99901.1"/>
    <property type="molecule type" value="Genomic_DNA"/>
</dbReference>
<name>A0ABQ1VUL9_9BACL</name>
<sequence>MLFGPRSIQVQRSWQPLQPKAGEPVKVTLRIKLSGGLTVPWLLIQDKLAVQAEGDSQDQECVGGSLVPGRFRKDYIVKYDITGPQRGIYGGEPIVISYGDFLGYFKRTIQVPMADTMYIHPANLAICPEEEQMAARGDEISQGSLQRLTKVSPFTEHIREYLPGDPLGRIYWKGAARTGTLLTRIPDERETAACSLWLDTRHNAYLAEEEDKRGEVSTCDVFERSVGAAAMLLQRELARLSDRESGSDGTLDFRYGSRSEGISLSGQEGLKRGLDLLSGIKLEPASPQLAITVNSLSSRAGAVHKLITGRMTAEFASAALRLAEAGCKLEIWAGAGTAGEPMIEPWIVRLRQAGVAYIDLSAYLSARTDRGGVRHVSA</sequence>
<evidence type="ECO:0008006" key="3">
    <source>
        <dbReference type="Google" id="ProtNLM"/>
    </source>
</evidence>
<proteinExistence type="predicted"/>
<protein>
    <recommendedName>
        <fullName evidence="3">DUF58 domain-containing protein</fullName>
    </recommendedName>
</protein>
<comment type="caution">
    <text evidence="1">The sequence shown here is derived from an EMBL/GenBank/DDBJ whole genome shotgun (WGS) entry which is preliminary data.</text>
</comment>
<dbReference type="Proteomes" id="UP000608420">
    <property type="component" value="Unassembled WGS sequence"/>
</dbReference>
<evidence type="ECO:0000313" key="1">
    <source>
        <dbReference type="EMBL" id="GGF99901.1"/>
    </source>
</evidence>
<evidence type="ECO:0000313" key="2">
    <source>
        <dbReference type="Proteomes" id="UP000608420"/>
    </source>
</evidence>
<gene>
    <name evidence="1" type="ORF">GCM10010913_22120</name>
</gene>
<reference evidence="2" key="1">
    <citation type="journal article" date="2019" name="Int. J. Syst. Evol. Microbiol.">
        <title>The Global Catalogue of Microorganisms (GCM) 10K type strain sequencing project: providing services to taxonomists for standard genome sequencing and annotation.</title>
        <authorList>
            <consortium name="The Broad Institute Genomics Platform"/>
            <consortium name="The Broad Institute Genome Sequencing Center for Infectious Disease"/>
            <person name="Wu L."/>
            <person name="Ma J."/>
        </authorList>
    </citation>
    <scope>NUCLEOTIDE SEQUENCE [LARGE SCALE GENOMIC DNA]</scope>
    <source>
        <strain evidence="2">CGMCC 1.15420</strain>
    </source>
</reference>
<dbReference type="PANTHER" id="PTHR34351:SF2">
    <property type="entry name" value="DUF58 DOMAIN-CONTAINING PROTEIN"/>
    <property type="match status" value="1"/>
</dbReference>
<keyword evidence="2" id="KW-1185">Reference proteome</keyword>
<dbReference type="PANTHER" id="PTHR34351">
    <property type="entry name" value="SLR1927 PROTEIN-RELATED"/>
    <property type="match status" value="1"/>
</dbReference>
<organism evidence="1 2">
    <name type="scientific">Paenibacillus aceti</name>
    <dbReference type="NCBI Taxonomy" id="1820010"/>
    <lineage>
        <taxon>Bacteria</taxon>
        <taxon>Bacillati</taxon>
        <taxon>Bacillota</taxon>
        <taxon>Bacilli</taxon>
        <taxon>Bacillales</taxon>
        <taxon>Paenibacillaceae</taxon>
        <taxon>Paenibacillus</taxon>
    </lineage>
</organism>